<proteinExistence type="predicted"/>
<dbReference type="Gene3D" id="3.80.10.10">
    <property type="entry name" value="Ribonuclease Inhibitor"/>
    <property type="match status" value="1"/>
</dbReference>
<name>A0A383EAA6_9ZZZZ</name>
<dbReference type="EMBL" id="UINC01223925">
    <property type="protein sequence ID" value="SVE53323.1"/>
    <property type="molecule type" value="Genomic_DNA"/>
</dbReference>
<dbReference type="AlphaFoldDB" id="A0A383EAA6"/>
<evidence type="ECO:0000256" key="1">
    <source>
        <dbReference type="SAM" id="MobiDB-lite"/>
    </source>
</evidence>
<accession>A0A383EAA6</accession>
<protein>
    <recommendedName>
        <fullName evidence="3">Leucine-rich repeat-containing N-terminal plant-type domain-containing protein</fullName>
    </recommendedName>
</protein>
<evidence type="ECO:0008006" key="3">
    <source>
        <dbReference type="Google" id="ProtNLM"/>
    </source>
</evidence>
<dbReference type="InterPro" id="IPR032675">
    <property type="entry name" value="LRR_dom_sf"/>
</dbReference>
<dbReference type="PROSITE" id="PS51257">
    <property type="entry name" value="PROKAR_LIPOPROTEIN"/>
    <property type="match status" value="1"/>
</dbReference>
<feature type="region of interest" description="Disordered" evidence="1">
    <location>
        <begin position="20"/>
        <end position="81"/>
    </location>
</feature>
<feature type="compositionally biased region" description="Basic and acidic residues" evidence="1">
    <location>
        <begin position="39"/>
        <end position="53"/>
    </location>
</feature>
<evidence type="ECO:0000313" key="2">
    <source>
        <dbReference type="EMBL" id="SVE53323.1"/>
    </source>
</evidence>
<feature type="non-terminal residue" evidence="2">
    <location>
        <position position="142"/>
    </location>
</feature>
<sequence>MKQMLVILAAVVLVGCGNKKEVTGTGENNSNTAKAKATPKAEPKGDLTPKAEAKAGTTPKTQPKVEAKNPQPSKAIPANIDDPILEKAIREELNKPTGELTQVDLEKVYNLDLYEKQLTELPKGLEKLTQLERLSLWNNQLT</sequence>
<gene>
    <name evidence="2" type="ORF">METZ01_LOCUS506177</name>
</gene>
<organism evidence="2">
    <name type="scientific">marine metagenome</name>
    <dbReference type="NCBI Taxonomy" id="408172"/>
    <lineage>
        <taxon>unclassified sequences</taxon>
        <taxon>metagenomes</taxon>
        <taxon>ecological metagenomes</taxon>
    </lineage>
</organism>
<reference evidence="2" key="1">
    <citation type="submission" date="2018-05" db="EMBL/GenBank/DDBJ databases">
        <authorList>
            <person name="Lanie J.A."/>
            <person name="Ng W.-L."/>
            <person name="Kazmierczak K.M."/>
            <person name="Andrzejewski T.M."/>
            <person name="Davidsen T.M."/>
            <person name="Wayne K.J."/>
            <person name="Tettelin H."/>
            <person name="Glass J.I."/>
            <person name="Rusch D."/>
            <person name="Podicherti R."/>
            <person name="Tsui H.-C.T."/>
            <person name="Winkler M.E."/>
        </authorList>
    </citation>
    <scope>NUCLEOTIDE SEQUENCE</scope>
</reference>